<evidence type="ECO:0000313" key="13">
    <source>
        <dbReference type="Proteomes" id="UP000003111"/>
    </source>
</evidence>
<dbReference type="STRING" id="585531.HMPREF0063_11046"/>
<keyword evidence="4" id="KW-0808">Transferase</keyword>
<dbReference type="Pfam" id="PF02578">
    <property type="entry name" value="Cu-oxidase_4"/>
    <property type="match status" value="1"/>
</dbReference>
<evidence type="ECO:0000313" key="12">
    <source>
        <dbReference type="EMBL" id="EFQ84330.1"/>
    </source>
</evidence>
<dbReference type="EMBL" id="ACLF03000003">
    <property type="protein sequence ID" value="EFQ84330.1"/>
    <property type="molecule type" value="Genomic_DNA"/>
</dbReference>
<dbReference type="GO" id="GO:0005507">
    <property type="term" value="F:copper ion binding"/>
    <property type="evidence" value="ECO:0007669"/>
    <property type="project" value="TreeGrafter"/>
</dbReference>
<evidence type="ECO:0000256" key="2">
    <source>
        <dbReference type="ARBA" id="ARBA00003215"/>
    </source>
</evidence>
<proteinExistence type="inferred from homology"/>
<accession>E2S960</accession>
<dbReference type="HOGENOM" id="CLU_065784_3_2_11"/>
<evidence type="ECO:0000256" key="11">
    <source>
        <dbReference type="ARBA" id="ARBA00049893"/>
    </source>
</evidence>
<comment type="catalytic activity">
    <reaction evidence="11">
        <text>S-methyl-5'-thioadenosine + phosphate = 5-(methylsulfanyl)-alpha-D-ribose 1-phosphate + adenine</text>
        <dbReference type="Rhea" id="RHEA:11852"/>
        <dbReference type="ChEBI" id="CHEBI:16708"/>
        <dbReference type="ChEBI" id="CHEBI:17509"/>
        <dbReference type="ChEBI" id="CHEBI:43474"/>
        <dbReference type="ChEBI" id="CHEBI:58533"/>
        <dbReference type="EC" id="2.4.2.28"/>
    </reaction>
    <physiologicalReaction direction="left-to-right" evidence="11">
        <dbReference type="Rhea" id="RHEA:11853"/>
    </physiologicalReaction>
</comment>
<dbReference type="OrthoDB" id="4279at2"/>
<comment type="catalytic activity">
    <reaction evidence="1">
        <text>inosine + phosphate = alpha-D-ribose 1-phosphate + hypoxanthine</text>
        <dbReference type="Rhea" id="RHEA:27646"/>
        <dbReference type="ChEBI" id="CHEBI:17368"/>
        <dbReference type="ChEBI" id="CHEBI:17596"/>
        <dbReference type="ChEBI" id="CHEBI:43474"/>
        <dbReference type="ChEBI" id="CHEBI:57720"/>
        <dbReference type="EC" id="2.4.2.1"/>
    </reaction>
    <physiologicalReaction direction="left-to-right" evidence="1">
        <dbReference type="Rhea" id="RHEA:27647"/>
    </physiologicalReaction>
</comment>
<evidence type="ECO:0000256" key="10">
    <source>
        <dbReference type="ARBA" id="ARBA00048968"/>
    </source>
</evidence>
<comment type="similarity">
    <text evidence="3">Belongs to the purine nucleoside phosphorylase YfiH/LACC1 family.</text>
</comment>
<dbReference type="InterPro" id="IPR038371">
    <property type="entry name" value="Cu_polyphenol_OxRdtase_sf"/>
</dbReference>
<dbReference type="AlphaFoldDB" id="E2S960"/>
<dbReference type="CDD" id="cd16833">
    <property type="entry name" value="YfiH"/>
    <property type="match status" value="1"/>
</dbReference>
<dbReference type="InterPro" id="IPR003730">
    <property type="entry name" value="Cu_polyphenol_OxRdtase"/>
</dbReference>
<dbReference type="InterPro" id="IPR011324">
    <property type="entry name" value="Cytotoxic_necrot_fac-like_cat"/>
</dbReference>
<organism evidence="12 13">
    <name type="scientific">Aeromicrobium marinum DSM 15272</name>
    <dbReference type="NCBI Taxonomy" id="585531"/>
    <lineage>
        <taxon>Bacteria</taxon>
        <taxon>Bacillati</taxon>
        <taxon>Actinomycetota</taxon>
        <taxon>Actinomycetes</taxon>
        <taxon>Propionibacteriales</taxon>
        <taxon>Nocardioidaceae</taxon>
        <taxon>Aeromicrobium</taxon>
    </lineage>
</organism>
<comment type="caution">
    <text evidence="12">The sequence shown here is derived from an EMBL/GenBank/DDBJ whole genome shotgun (WGS) entry which is preliminary data.</text>
</comment>
<keyword evidence="5" id="KW-0479">Metal-binding</keyword>
<dbReference type="GO" id="GO:0016787">
    <property type="term" value="F:hydrolase activity"/>
    <property type="evidence" value="ECO:0007669"/>
    <property type="project" value="UniProtKB-KW"/>
</dbReference>
<comment type="function">
    <text evidence="2">Purine nucleoside enzyme that catalyzes the phosphorolysis of adenosine and inosine nucleosides, yielding D-ribose 1-phosphate and the respective free bases, adenine and hypoxanthine. Also catalyzes the phosphorolysis of S-methyl-5'-thioadenosine into adenine and S-methyl-5-thio-alpha-D-ribose 1-phosphate. Also has adenosine deaminase activity.</text>
</comment>
<gene>
    <name evidence="12" type="ORF">HMPREF0063_11046</name>
</gene>
<keyword evidence="6" id="KW-0378">Hydrolase</keyword>
<evidence type="ECO:0000256" key="3">
    <source>
        <dbReference type="ARBA" id="ARBA00007353"/>
    </source>
</evidence>
<keyword evidence="13" id="KW-1185">Reference proteome</keyword>
<evidence type="ECO:0000256" key="9">
    <source>
        <dbReference type="ARBA" id="ARBA00047989"/>
    </source>
</evidence>
<evidence type="ECO:0000256" key="1">
    <source>
        <dbReference type="ARBA" id="ARBA00000553"/>
    </source>
</evidence>
<dbReference type="Proteomes" id="UP000003111">
    <property type="component" value="Unassembled WGS sequence"/>
</dbReference>
<protein>
    <recommendedName>
        <fullName evidence="14">YfiH family protein</fullName>
    </recommendedName>
</protein>
<dbReference type="eggNOG" id="COG1496">
    <property type="taxonomic scope" value="Bacteria"/>
</dbReference>
<evidence type="ECO:0000256" key="7">
    <source>
        <dbReference type="ARBA" id="ARBA00022833"/>
    </source>
</evidence>
<dbReference type="GO" id="GO:0017061">
    <property type="term" value="F:S-methyl-5-thioadenosine phosphorylase activity"/>
    <property type="evidence" value="ECO:0007669"/>
    <property type="project" value="UniProtKB-EC"/>
</dbReference>
<evidence type="ECO:0000256" key="5">
    <source>
        <dbReference type="ARBA" id="ARBA00022723"/>
    </source>
</evidence>
<comment type="catalytic activity">
    <reaction evidence="9">
        <text>adenosine + H2O + H(+) = inosine + NH4(+)</text>
        <dbReference type="Rhea" id="RHEA:24408"/>
        <dbReference type="ChEBI" id="CHEBI:15377"/>
        <dbReference type="ChEBI" id="CHEBI:15378"/>
        <dbReference type="ChEBI" id="CHEBI:16335"/>
        <dbReference type="ChEBI" id="CHEBI:17596"/>
        <dbReference type="ChEBI" id="CHEBI:28938"/>
        <dbReference type="EC" id="3.5.4.4"/>
    </reaction>
    <physiologicalReaction direction="left-to-right" evidence="9">
        <dbReference type="Rhea" id="RHEA:24409"/>
    </physiologicalReaction>
</comment>
<evidence type="ECO:0000256" key="6">
    <source>
        <dbReference type="ARBA" id="ARBA00022801"/>
    </source>
</evidence>
<reference evidence="12" key="1">
    <citation type="submission" date="2010-08" db="EMBL/GenBank/DDBJ databases">
        <authorList>
            <person name="Muzny D."/>
            <person name="Qin X."/>
            <person name="Buhay C."/>
            <person name="Dugan-Rocha S."/>
            <person name="Ding Y."/>
            <person name="Chen G."/>
            <person name="Hawes A."/>
            <person name="Holder M."/>
            <person name="Jhangiani S."/>
            <person name="Johnson A."/>
            <person name="Khan Z."/>
            <person name="Li Z."/>
            <person name="Liu W."/>
            <person name="Liu X."/>
            <person name="Perez L."/>
            <person name="Shen H."/>
            <person name="Wang Q."/>
            <person name="Watt J."/>
            <person name="Xi L."/>
            <person name="Xin Y."/>
            <person name="Zhou J."/>
            <person name="Deng J."/>
            <person name="Jiang H."/>
            <person name="Liu Y."/>
            <person name="Qu J."/>
            <person name="Song X.-Z."/>
            <person name="Zhang L."/>
            <person name="Villasana D."/>
            <person name="Johnson A."/>
            <person name="Liu J."/>
            <person name="Liyanage D."/>
            <person name="Lorensuhewa L."/>
            <person name="Robinson T."/>
            <person name="Song A."/>
            <person name="Song B.-B."/>
            <person name="Dinh H."/>
            <person name="Thornton R."/>
            <person name="Coyle M."/>
            <person name="Francisco L."/>
            <person name="Jackson L."/>
            <person name="Javaid M."/>
            <person name="Korchina V."/>
            <person name="Kovar C."/>
            <person name="Mata R."/>
            <person name="Mathew T."/>
            <person name="Ngo R."/>
            <person name="Nguyen L."/>
            <person name="Nguyen N."/>
            <person name="Okwuonu G."/>
            <person name="Ongeri F."/>
            <person name="Pham C."/>
            <person name="Simmons D."/>
            <person name="Wilczek-Boney K."/>
            <person name="Hale W."/>
            <person name="Jakkamsetti A."/>
            <person name="Pham P."/>
            <person name="Ruth R."/>
            <person name="San Lucas F."/>
            <person name="Warren J."/>
            <person name="Zhang J."/>
            <person name="Zhao Z."/>
            <person name="Zhou C."/>
            <person name="Zhu D."/>
            <person name="Lee S."/>
            <person name="Bess C."/>
            <person name="Blankenburg K."/>
            <person name="Forbes L."/>
            <person name="Fu Q."/>
            <person name="Gubbala S."/>
            <person name="Hirani K."/>
            <person name="Jayaseelan J.C."/>
            <person name="Lara F."/>
            <person name="Munidasa M."/>
            <person name="Palculict T."/>
            <person name="Patil S."/>
            <person name="Pu L.-L."/>
            <person name="Saada N."/>
            <person name="Tang L."/>
            <person name="Weissenberger G."/>
            <person name="Zhu Y."/>
            <person name="Hemphill L."/>
            <person name="Shang Y."/>
            <person name="Youmans B."/>
            <person name="Ayvaz T."/>
            <person name="Ross M."/>
            <person name="Santibanez J."/>
            <person name="Aqrawi P."/>
            <person name="Gross S."/>
            <person name="Joshi V."/>
            <person name="Fowler G."/>
            <person name="Nazareth L."/>
            <person name="Reid J."/>
            <person name="Worley K."/>
            <person name="Petrosino J."/>
            <person name="Highlander S."/>
            <person name="Gibbs R."/>
        </authorList>
    </citation>
    <scope>NUCLEOTIDE SEQUENCE [LARGE SCALE GENOMIC DNA]</scope>
    <source>
        <strain evidence="12">DSM 15272</strain>
    </source>
</reference>
<comment type="catalytic activity">
    <reaction evidence="10">
        <text>adenosine + phosphate = alpha-D-ribose 1-phosphate + adenine</text>
        <dbReference type="Rhea" id="RHEA:27642"/>
        <dbReference type="ChEBI" id="CHEBI:16335"/>
        <dbReference type="ChEBI" id="CHEBI:16708"/>
        <dbReference type="ChEBI" id="CHEBI:43474"/>
        <dbReference type="ChEBI" id="CHEBI:57720"/>
        <dbReference type="EC" id="2.4.2.1"/>
    </reaction>
    <physiologicalReaction direction="left-to-right" evidence="10">
        <dbReference type="Rhea" id="RHEA:27643"/>
    </physiologicalReaction>
</comment>
<name>E2S960_9ACTN</name>
<dbReference type="SUPFAM" id="SSF64438">
    <property type="entry name" value="CNF1/YfiH-like putative cysteine hydrolases"/>
    <property type="match status" value="1"/>
</dbReference>
<dbReference type="PANTHER" id="PTHR30616">
    <property type="entry name" value="UNCHARACTERIZED PROTEIN YFIH"/>
    <property type="match status" value="1"/>
</dbReference>
<dbReference type="PANTHER" id="PTHR30616:SF2">
    <property type="entry name" value="PURINE NUCLEOSIDE PHOSPHORYLASE LACC1"/>
    <property type="match status" value="1"/>
</dbReference>
<keyword evidence="8" id="KW-0186">Copper</keyword>
<evidence type="ECO:0008006" key="14">
    <source>
        <dbReference type="Google" id="ProtNLM"/>
    </source>
</evidence>
<dbReference type="RefSeq" id="WP_007078068.1">
    <property type="nucleotide sequence ID" value="NZ_CM001024.1"/>
</dbReference>
<evidence type="ECO:0000256" key="4">
    <source>
        <dbReference type="ARBA" id="ARBA00022679"/>
    </source>
</evidence>
<evidence type="ECO:0000256" key="8">
    <source>
        <dbReference type="ARBA" id="ARBA00023008"/>
    </source>
</evidence>
<dbReference type="Gene3D" id="3.60.140.10">
    <property type="entry name" value="CNF1/YfiH-like putative cysteine hydrolases"/>
    <property type="match status" value="1"/>
</dbReference>
<keyword evidence="7" id="KW-0862">Zinc</keyword>
<sequence length="215" mass="22543">MFARRVTHGAVEVVVTDRELDLVDQGDRQRLASALGLRSLVRMRQVHGAEVAWADGAGDEIDAVDALLGSERDRGLLVRVADCVPVVIAAPSEGLLGVVHAGRSGVVSGVVPAAIGALRERGASAVHAWVGPHVCGRCYELPAALADEVAAAVPATRSTTSWGTPAADLGAGVVDQLNRARATVHDLSACTLEDDRYFSHRRGDAGRFGMVAVRR</sequence>